<dbReference type="Gene3D" id="1.10.418.20">
    <property type="match status" value="1"/>
</dbReference>
<keyword evidence="2" id="KW-0597">Phosphoprotein</keyword>
<feature type="domain" description="Ubiquitin-like protease family profile" evidence="7">
    <location>
        <begin position="40"/>
        <end position="232"/>
    </location>
</feature>
<feature type="compositionally biased region" description="Polar residues" evidence="6">
    <location>
        <begin position="1"/>
        <end position="13"/>
    </location>
</feature>
<dbReference type="PANTHER" id="PTHR46896:SF3">
    <property type="entry name" value="FI06413P-RELATED"/>
    <property type="match status" value="1"/>
</dbReference>
<dbReference type="GO" id="GO:0006508">
    <property type="term" value="P:proteolysis"/>
    <property type="evidence" value="ECO:0007669"/>
    <property type="project" value="UniProtKB-KW"/>
</dbReference>
<protein>
    <recommendedName>
        <fullName evidence="7">Ubiquitin-like protease family profile domain-containing protein</fullName>
    </recommendedName>
</protein>
<dbReference type="GO" id="GO:0016926">
    <property type="term" value="P:protein desumoylation"/>
    <property type="evidence" value="ECO:0007669"/>
    <property type="project" value="TreeGrafter"/>
</dbReference>
<dbReference type="GO" id="GO:0070139">
    <property type="term" value="F:SUMO-specific endopeptidase activity"/>
    <property type="evidence" value="ECO:0007669"/>
    <property type="project" value="TreeGrafter"/>
</dbReference>
<dbReference type="Proteomes" id="UP000245783">
    <property type="component" value="Unassembled WGS sequence"/>
</dbReference>
<feature type="region of interest" description="Disordered" evidence="6">
    <location>
        <begin position="1"/>
        <end position="26"/>
    </location>
</feature>
<dbReference type="GO" id="GO:0005737">
    <property type="term" value="C:cytoplasm"/>
    <property type="evidence" value="ECO:0007669"/>
    <property type="project" value="TreeGrafter"/>
</dbReference>
<sequence>MEVSIGSESNADSQAHENPPAKPRELVKRLRYPQDRPGAVDVYNEDIAKLAEGEFLNDTIIELGLKVLHEEIRKRDSELADSIHIFSSFFYKRLTSTAPRDYSRAYELVRKWAKVSIFTKKYLVLPINESLHWYLAIVVNPSYAVDEGRIAAMYERPSDPEREPEGATVLVFDSLAGKHTKVTKDLTNYMKYTWLEQTGKWQEEAKRTDVSGPKQPNYCDCGLFVLHYFERFFSDPDKFCQDVIPSRQRDHEEWKKEEIELGRRQHWRDKIEELAQAWESKERETLEQRALANALKKDADKAAKESEDATRQAAEAMDEMEVDDAMQE</sequence>
<dbReference type="STRING" id="1522189.A0A316VXS4"/>
<dbReference type="InterPro" id="IPR051947">
    <property type="entry name" value="Sentrin-specific_protease"/>
</dbReference>
<feature type="compositionally biased region" description="Acidic residues" evidence="6">
    <location>
        <begin position="316"/>
        <end position="328"/>
    </location>
</feature>
<evidence type="ECO:0000256" key="5">
    <source>
        <dbReference type="ARBA" id="ARBA00022801"/>
    </source>
</evidence>
<reference evidence="8 9" key="1">
    <citation type="journal article" date="2018" name="Mol. Biol. Evol.">
        <title>Broad Genomic Sampling Reveals a Smut Pathogenic Ancestry of the Fungal Clade Ustilaginomycotina.</title>
        <authorList>
            <person name="Kijpornyongpan T."/>
            <person name="Mondo S.J."/>
            <person name="Barry K."/>
            <person name="Sandor L."/>
            <person name="Lee J."/>
            <person name="Lipzen A."/>
            <person name="Pangilinan J."/>
            <person name="LaButti K."/>
            <person name="Hainaut M."/>
            <person name="Henrissat B."/>
            <person name="Grigoriev I.V."/>
            <person name="Spatafora J.W."/>
            <person name="Aime M.C."/>
        </authorList>
    </citation>
    <scope>NUCLEOTIDE SEQUENCE [LARGE SCALE GENOMIC DNA]</scope>
    <source>
        <strain evidence="8 9">MCA 4658</strain>
    </source>
</reference>
<dbReference type="RefSeq" id="XP_025369617.1">
    <property type="nucleotide sequence ID" value="XM_025511842.1"/>
</dbReference>
<dbReference type="InterPro" id="IPR038765">
    <property type="entry name" value="Papain-like_cys_pep_sf"/>
</dbReference>
<gene>
    <name evidence="8" type="ORF">IE81DRAFT_290166</name>
</gene>
<feature type="compositionally biased region" description="Basic and acidic residues" evidence="6">
    <location>
        <begin position="295"/>
        <end position="310"/>
    </location>
</feature>
<keyword evidence="5" id="KW-0378">Hydrolase</keyword>
<dbReference type="Gene3D" id="3.30.310.130">
    <property type="entry name" value="Ubiquitin-related"/>
    <property type="match status" value="1"/>
</dbReference>
<evidence type="ECO:0000256" key="6">
    <source>
        <dbReference type="SAM" id="MobiDB-lite"/>
    </source>
</evidence>
<evidence type="ECO:0000256" key="4">
    <source>
        <dbReference type="ARBA" id="ARBA00022786"/>
    </source>
</evidence>
<dbReference type="GO" id="GO:0005634">
    <property type="term" value="C:nucleus"/>
    <property type="evidence" value="ECO:0007669"/>
    <property type="project" value="TreeGrafter"/>
</dbReference>
<dbReference type="Pfam" id="PF02902">
    <property type="entry name" value="Peptidase_C48"/>
    <property type="match status" value="1"/>
</dbReference>
<evidence type="ECO:0000313" key="8">
    <source>
        <dbReference type="EMBL" id="PWN42457.1"/>
    </source>
</evidence>
<organism evidence="8 9">
    <name type="scientific">Ceraceosorus guamensis</name>
    <dbReference type="NCBI Taxonomy" id="1522189"/>
    <lineage>
        <taxon>Eukaryota</taxon>
        <taxon>Fungi</taxon>
        <taxon>Dikarya</taxon>
        <taxon>Basidiomycota</taxon>
        <taxon>Ustilaginomycotina</taxon>
        <taxon>Exobasidiomycetes</taxon>
        <taxon>Ceraceosorales</taxon>
        <taxon>Ceraceosoraceae</taxon>
        <taxon>Ceraceosorus</taxon>
    </lineage>
</organism>
<keyword evidence="9" id="KW-1185">Reference proteome</keyword>
<dbReference type="SUPFAM" id="SSF54001">
    <property type="entry name" value="Cysteine proteinases"/>
    <property type="match status" value="1"/>
</dbReference>
<dbReference type="PROSITE" id="PS50600">
    <property type="entry name" value="ULP_PROTEASE"/>
    <property type="match status" value="1"/>
</dbReference>
<dbReference type="GeneID" id="37033712"/>
<dbReference type="InterPro" id="IPR003653">
    <property type="entry name" value="Peptidase_C48_C"/>
</dbReference>
<feature type="region of interest" description="Disordered" evidence="6">
    <location>
        <begin position="295"/>
        <end position="328"/>
    </location>
</feature>
<accession>A0A316VXS4</accession>
<evidence type="ECO:0000259" key="7">
    <source>
        <dbReference type="PROSITE" id="PS50600"/>
    </source>
</evidence>
<dbReference type="OrthoDB" id="442460at2759"/>
<evidence type="ECO:0000256" key="3">
    <source>
        <dbReference type="ARBA" id="ARBA00022670"/>
    </source>
</evidence>
<evidence type="ECO:0000256" key="2">
    <source>
        <dbReference type="ARBA" id="ARBA00022553"/>
    </source>
</evidence>
<comment type="similarity">
    <text evidence="1">Belongs to the peptidase C48 family.</text>
</comment>
<evidence type="ECO:0000256" key="1">
    <source>
        <dbReference type="ARBA" id="ARBA00005234"/>
    </source>
</evidence>
<keyword evidence="3" id="KW-0645">Protease</keyword>
<dbReference type="PANTHER" id="PTHR46896">
    <property type="entry name" value="SENTRIN-SPECIFIC PROTEASE"/>
    <property type="match status" value="1"/>
</dbReference>
<proteinExistence type="inferred from homology"/>
<dbReference type="EMBL" id="KZ819379">
    <property type="protein sequence ID" value="PWN42457.1"/>
    <property type="molecule type" value="Genomic_DNA"/>
</dbReference>
<dbReference type="InParanoid" id="A0A316VXS4"/>
<evidence type="ECO:0000313" key="9">
    <source>
        <dbReference type="Proteomes" id="UP000245783"/>
    </source>
</evidence>
<keyword evidence="4" id="KW-0833">Ubl conjugation pathway</keyword>
<dbReference type="AlphaFoldDB" id="A0A316VXS4"/>
<name>A0A316VXS4_9BASI</name>